<dbReference type="PANTHER" id="PTHR34539">
    <property type="entry name" value="T6J4.11 PROTEIN"/>
    <property type="match status" value="1"/>
</dbReference>
<gene>
    <name evidence="1" type="ORF">L484_019977</name>
</gene>
<organism evidence="1 2">
    <name type="scientific">Morus notabilis</name>
    <dbReference type="NCBI Taxonomy" id="981085"/>
    <lineage>
        <taxon>Eukaryota</taxon>
        <taxon>Viridiplantae</taxon>
        <taxon>Streptophyta</taxon>
        <taxon>Embryophyta</taxon>
        <taxon>Tracheophyta</taxon>
        <taxon>Spermatophyta</taxon>
        <taxon>Magnoliopsida</taxon>
        <taxon>eudicotyledons</taxon>
        <taxon>Gunneridae</taxon>
        <taxon>Pentapetalae</taxon>
        <taxon>rosids</taxon>
        <taxon>fabids</taxon>
        <taxon>Rosales</taxon>
        <taxon>Moraceae</taxon>
        <taxon>Moreae</taxon>
        <taxon>Morus</taxon>
    </lineage>
</organism>
<dbReference type="STRING" id="981085.W9QXE5"/>
<dbReference type="AlphaFoldDB" id="W9QXE5"/>
<evidence type="ECO:0000313" key="1">
    <source>
        <dbReference type="EMBL" id="EXB56932.1"/>
    </source>
</evidence>
<protein>
    <submittedName>
        <fullName evidence="1">Uncharacterized protein</fullName>
    </submittedName>
</protein>
<dbReference type="KEGG" id="mnt:21402892"/>
<proteinExistence type="predicted"/>
<dbReference type="Proteomes" id="UP000030645">
    <property type="component" value="Unassembled WGS sequence"/>
</dbReference>
<dbReference type="eggNOG" id="KOG0670">
    <property type="taxonomic scope" value="Eukaryota"/>
</dbReference>
<sequence length="228" mass="24546">MDNCDINKKRVRDADLEANSAESKRVRVVSEESVAVVVPSDSQLVRVDSVNSDINSVESVLDSSEAGLLQDDLLSILDESESPVIQGLDSVIRSFEEEISQPVPEMQVTSDSGQSQPELGYLLEASDDELGLPPTAVDFEEAKIEAVVFESSSDGVVLDGNSGMLLFEDEIPSYDSFEFGIGAELDGRSGDFGGEYVALGGLFDGWDGSYENGAVSEVSWRTESLRAM</sequence>
<dbReference type="OrthoDB" id="1717367at2759"/>
<accession>W9QXE5</accession>
<dbReference type="EMBL" id="KE344319">
    <property type="protein sequence ID" value="EXB56932.1"/>
    <property type="molecule type" value="Genomic_DNA"/>
</dbReference>
<keyword evidence="2" id="KW-1185">Reference proteome</keyword>
<dbReference type="PANTHER" id="PTHR34539:SF15">
    <property type="match status" value="1"/>
</dbReference>
<name>W9QXE5_9ROSA</name>
<evidence type="ECO:0000313" key="2">
    <source>
        <dbReference type="Proteomes" id="UP000030645"/>
    </source>
</evidence>
<reference evidence="2" key="1">
    <citation type="submission" date="2013-01" db="EMBL/GenBank/DDBJ databases">
        <title>Draft Genome Sequence of a Mulberry Tree, Morus notabilis C.K. Schneid.</title>
        <authorList>
            <person name="He N."/>
            <person name="Zhao S."/>
        </authorList>
    </citation>
    <scope>NUCLEOTIDE SEQUENCE</scope>
</reference>